<proteinExistence type="predicted"/>
<dbReference type="CDD" id="cd17369">
    <property type="entry name" value="MFS_ShiA_like"/>
    <property type="match status" value="1"/>
</dbReference>
<feature type="transmembrane region" description="Helical" evidence="7">
    <location>
        <begin position="158"/>
        <end position="184"/>
    </location>
</feature>
<dbReference type="EMBL" id="CP154795">
    <property type="protein sequence ID" value="XAN08886.1"/>
    <property type="molecule type" value="Genomic_DNA"/>
</dbReference>
<accession>A0ABZ3FWC7</accession>
<dbReference type="Pfam" id="PF07690">
    <property type="entry name" value="MFS_1"/>
    <property type="match status" value="1"/>
</dbReference>
<evidence type="ECO:0000256" key="3">
    <source>
        <dbReference type="ARBA" id="ARBA00022475"/>
    </source>
</evidence>
<dbReference type="Gene3D" id="1.20.1250.20">
    <property type="entry name" value="MFS general substrate transporter like domains"/>
    <property type="match status" value="2"/>
</dbReference>
<feature type="transmembrane region" description="Helical" evidence="7">
    <location>
        <begin position="63"/>
        <end position="84"/>
    </location>
</feature>
<keyword evidence="10" id="KW-1185">Reference proteome</keyword>
<feature type="transmembrane region" description="Helical" evidence="7">
    <location>
        <begin position="96"/>
        <end position="120"/>
    </location>
</feature>
<evidence type="ECO:0000259" key="8">
    <source>
        <dbReference type="PROSITE" id="PS50850"/>
    </source>
</evidence>
<evidence type="ECO:0000256" key="4">
    <source>
        <dbReference type="ARBA" id="ARBA00022692"/>
    </source>
</evidence>
<reference evidence="9 10" key="1">
    <citation type="submission" date="2024-04" db="EMBL/GenBank/DDBJ databases">
        <title>Isolation of an actinomycete strain from pig manure.</title>
        <authorList>
            <person name="Gong T."/>
            <person name="Yu Z."/>
            <person name="An M."/>
            <person name="Wei C."/>
            <person name="Yang W."/>
            <person name="Liu L."/>
        </authorList>
    </citation>
    <scope>NUCLEOTIDE SEQUENCE [LARGE SCALE GENOMIC DNA]</scope>
    <source>
        <strain evidence="9 10">ZF39</strain>
    </source>
</reference>
<sequence length="443" mass="46686">MSSIAPAKPSMLSFLGKGQQRKVILSSYLGSTIEFYDLILYATASAVVFGPVFFSTLDPRAATVASLATFAAAYLARPIGGIVFGHFGDRIGRKKMLMISMAMMGIASFLVGLVPAIPIWGALMLVILRVIQGIAIGGEWGGAALMSLEHADDHNRGLAASFTNAGGPSGAFIGTSALALAALLPQEDFMSWGWRIPFLASLLLLVIGLYIRAQVVESPVFERAMALQEAKDAEKKKNELPLMEVLRRPGTLLVVAFSLIGAFAIQALFSTFGVTYAVEHGVSRPDALWAFAISQLIAAITIPIAAGISDKVGRKPVILVGLIGMLVLAYPVFWLLGSGNWGLVILGFVLALPLCQSCTMGPMAAFLAENFSTTSRYTGASLGYQIASLLGAGFTPVIAASLFAATHGAIWGVLVFLMVGCAISIVVLAGFARESRHRDLVAG</sequence>
<feature type="transmembrane region" description="Helical" evidence="7">
    <location>
        <begin position="252"/>
        <end position="275"/>
    </location>
</feature>
<evidence type="ECO:0000256" key="6">
    <source>
        <dbReference type="ARBA" id="ARBA00023136"/>
    </source>
</evidence>
<keyword evidence="5 7" id="KW-1133">Transmembrane helix</keyword>
<evidence type="ECO:0000313" key="9">
    <source>
        <dbReference type="EMBL" id="XAN08886.1"/>
    </source>
</evidence>
<evidence type="ECO:0000256" key="1">
    <source>
        <dbReference type="ARBA" id="ARBA00004651"/>
    </source>
</evidence>
<dbReference type="RefSeq" id="WP_425310317.1">
    <property type="nucleotide sequence ID" value="NZ_CP154795.1"/>
</dbReference>
<organism evidence="9 10">
    <name type="scientific">Ammonicoccus fulvus</name>
    <dbReference type="NCBI Taxonomy" id="3138240"/>
    <lineage>
        <taxon>Bacteria</taxon>
        <taxon>Bacillati</taxon>
        <taxon>Actinomycetota</taxon>
        <taxon>Actinomycetes</taxon>
        <taxon>Propionibacteriales</taxon>
        <taxon>Propionibacteriaceae</taxon>
        <taxon>Ammonicoccus</taxon>
    </lineage>
</organism>
<keyword evidence="6 7" id="KW-0472">Membrane</keyword>
<dbReference type="Proteomes" id="UP001442841">
    <property type="component" value="Chromosome"/>
</dbReference>
<dbReference type="InterPro" id="IPR005829">
    <property type="entry name" value="Sugar_transporter_CS"/>
</dbReference>
<dbReference type="InterPro" id="IPR011701">
    <property type="entry name" value="MFS"/>
</dbReference>
<feature type="transmembrane region" description="Helical" evidence="7">
    <location>
        <begin position="196"/>
        <end position="213"/>
    </location>
</feature>
<feature type="transmembrane region" description="Helical" evidence="7">
    <location>
        <begin position="409"/>
        <end position="431"/>
    </location>
</feature>
<evidence type="ECO:0000256" key="5">
    <source>
        <dbReference type="ARBA" id="ARBA00022989"/>
    </source>
</evidence>
<comment type="subcellular location">
    <subcellularLocation>
        <location evidence="1">Cell membrane</location>
        <topology evidence="1">Multi-pass membrane protein</topology>
    </subcellularLocation>
</comment>
<dbReference type="PANTHER" id="PTHR43045:SF1">
    <property type="entry name" value="SHIKIMATE TRANSPORTER"/>
    <property type="match status" value="1"/>
</dbReference>
<keyword evidence="3" id="KW-1003">Cell membrane</keyword>
<gene>
    <name evidence="9" type="ORF">AADG42_16755</name>
</gene>
<dbReference type="SUPFAM" id="SSF103473">
    <property type="entry name" value="MFS general substrate transporter"/>
    <property type="match status" value="1"/>
</dbReference>
<protein>
    <submittedName>
        <fullName evidence="9">MFS transporter</fullName>
    </submittedName>
</protein>
<dbReference type="PROSITE" id="PS50850">
    <property type="entry name" value="MFS"/>
    <property type="match status" value="1"/>
</dbReference>
<dbReference type="PANTHER" id="PTHR43045">
    <property type="entry name" value="SHIKIMATE TRANSPORTER"/>
    <property type="match status" value="1"/>
</dbReference>
<evidence type="ECO:0000256" key="2">
    <source>
        <dbReference type="ARBA" id="ARBA00022448"/>
    </source>
</evidence>
<dbReference type="PROSITE" id="PS00216">
    <property type="entry name" value="SUGAR_TRANSPORT_1"/>
    <property type="match status" value="1"/>
</dbReference>
<feature type="transmembrane region" description="Helical" evidence="7">
    <location>
        <begin position="287"/>
        <end position="305"/>
    </location>
</feature>
<feature type="domain" description="Major facilitator superfamily (MFS) profile" evidence="8">
    <location>
        <begin position="23"/>
        <end position="436"/>
    </location>
</feature>
<feature type="transmembrane region" description="Helical" evidence="7">
    <location>
        <begin position="380"/>
        <end position="403"/>
    </location>
</feature>
<keyword evidence="2" id="KW-0813">Transport</keyword>
<evidence type="ECO:0000313" key="10">
    <source>
        <dbReference type="Proteomes" id="UP001442841"/>
    </source>
</evidence>
<dbReference type="InterPro" id="IPR036259">
    <property type="entry name" value="MFS_trans_sf"/>
</dbReference>
<feature type="transmembrane region" description="Helical" evidence="7">
    <location>
        <begin position="38"/>
        <end position="57"/>
    </location>
</feature>
<keyword evidence="4 7" id="KW-0812">Transmembrane</keyword>
<feature type="transmembrane region" description="Helical" evidence="7">
    <location>
        <begin position="343"/>
        <end position="368"/>
    </location>
</feature>
<feature type="transmembrane region" description="Helical" evidence="7">
    <location>
        <begin position="317"/>
        <end position="337"/>
    </location>
</feature>
<name>A0ABZ3FWC7_9ACTN</name>
<dbReference type="InterPro" id="IPR020846">
    <property type="entry name" value="MFS_dom"/>
</dbReference>
<evidence type="ECO:0000256" key="7">
    <source>
        <dbReference type="SAM" id="Phobius"/>
    </source>
</evidence>